<feature type="transmembrane region" description="Helical" evidence="2">
    <location>
        <begin position="6"/>
        <end position="26"/>
    </location>
</feature>
<reference evidence="4" key="1">
    <citation type="submission" date="2016-05" db="EMBL/GenBank/DDBJ databases">
        <title>Comparative genomics of biotechnologically important yeasts.</title>
        <authorList>
            <consortium name="DOE Joint Genome Institute"/>
            <person name="Riley R."/>
            <person name="Haridas S."/>
            <person name="Wolfe K.H."/>
            <person name="Lopes M.R."/>
            <person name="Hittinger C.T."/>
            <person name="Goker M."/>
            <person name="Salamov A."/>
            <person name="Wisecaver J."/>
            <person name="Long T.M."/>
            <person name="Aerts A.L."/>
            <person name="Barry K."/>
            <person name="Choi C."/>
            <person name="Clum A."/>
            <person name="Coughlan A.Y."/>
            <person name="Deshpande S."/>
            <person name="Douglass A.P."/>
            <person name="Hanson S.J."/>
            <person name="Klenk H.-P."/>
            <person name="Labutti K."/>
            <person name="Lapidus A."/>
            <person name="Lindquist E."/>
            <person name="Lipzen A."/>
            <person name="Meier-Kolthoff J.P."/>
            <person name="Ohm R.A."/>
            <person name="Otillar R.P."/>
            <person name="Pangilinan J."/>
            <person name="Peng Y."/>
            <person name="Rokas A."/>
            <person name="Rosa C.A."/>
            <person name="Scheuner C."/>
            <person name="Sibirny A.A."/>
            <person name="Slot J.C."/>
            <person name="Stielow J.B."/>
            <person name="Sun H."/>
            <person name="Kurtzman C.P."/>
            <person name="Blackwell M."/>
            <person name="Grigoriev I.V."/>
            <person name="Jeffries T.W."/>
        </authorList>
    </citation>
    <scope>NUCLEOTIDE SEQUENCE [LARGE SCALE GENOMIC DNA]</scope>
    <source>
        <strain evidence="4">NRRL Y-17324</strain>
    </source>
</reference>
<accession>A0A1E4SGN1</accession>
<dbReference type="EMBL" id="KV453913">
    <property type="protein sequence ID" value="ODV78572.1"/>
    <property type="molecule type" value="Genomic_DNA"/>
</dbReference>
<name>A0A1E4SGN1_9ASCO</name>
<organism evidence="3 4">
    <name type="scientific">Suhomyces tanzawaensis NRRL Y-17324</name>
    <dbReference type="NCBI Taxonomy" id="984487"/>
    <lineage>
        <taxon>Eukaryota</taxon>
        <taxon>Fungi</taxon>
        <taxon>Dikarya</taxon>
        <taxon>Ascomycota</taxon>
        <taxon>Saccharomycotina</taxon>
        <taxon>Pichiomycetes</taxon>
        <taxon>Debaryomycetaceae</taxon>
        <taxon>Suhomyces</taxon>
    </lineage>
</organism>
<dbReference type="Proteomes" id="UP000094285">
    <property type="component" value="Unassembled WGS sequence"/>
</dbReference>
<evidence type="ECO:0000256" key="2">
    <source>
        <dbReference type="SAM" id="Phobius"/>
    </source>
</evidence>
<evidence type="ECO:0000313" key="3">
    <source>
        <dbReference type="EMBL" id="ODV78572.1"/>
    </source>
</evidence>
<dbReference type="OrthoDB" id="3999982at2759"/>
<dbReference type="RefSeq" id="XP_020063694.1">
    <property type="nucleotide sequence ID" value="XM_020207821.1"/>
</dbReference>
<protein>
    <submittedName>
        <fullName evidence="3">Uncharacterized protein</fullName>
    </submittedName>
</protein>
<proteinExistence type="predicted"/>
<evidence type="ECO:0000313" key="4">
    <source>
        <dbReference type="Proteomes" id="UP000094285"/>
    </source>
</evidence>
<dbReference type="GeneID" id="30981958"/>
<keyword evidence="2" id="KW-1133">Transmembrane helix</keyword>
<keyword evidence="2" id="KW-0472">Membrane</keyword>
<keyword evidence="2" id="KW-0812">Transmembrane</keyword>
<dbReference type="AlphaFoldDB" id="A0A1E4SGN1"/>
<feature type="region of interest" description="Disordered" evidence="1">
    <location>
        <begin position="49"/>
        <end position="68"/>
    </location>
</feature>
<evidence type="ECO:0000256" key="1">
    <source>
        <dbReference type="SAM" id="MobiDB-lite"/>
    </source>
</evidence>
<gene>
    <name evidence="3" type="ORF">CANTADRAFT_26619</name>
</gene>
<sequence length="109" mass="12161">MAVETRNSLLVKLGIFGVAAIGLFLVGKRHTAIYKDERHRRETDARIDSEDNEFGVHGHRPGFPSHNPTLNYDGRGSRYEGTGSAYASRQGGDRLSFFSIFKGGFEDRD</sequence>
<keyword evidence="4" id="KW-1185">Reference proteome</keyword>